<feature type="transmembrane region" description="Helical" evidence="1">
    <location>
        <begin position="86"/>
        <end position="105"/>
    </location>
</feature>
<sequence>MREDRLEVDEATLRLNLWLTQGIVMGVAAAGSFLVLGWEATLSLFILPDWDAVLWAVFVAAGIIIASIAMDRYLPKRWQDDGSINEKVFGTMLPSTTILVCMVVGVGEEWLFRGVIQSLTGNFWSSLIFTLIHIRYLKKPLMIISVFGTSLILGLLFSHYQSLWPSIVAHILIDVMLAFYLQKTIKKRGRKSES</sequence>
<dbReference type="GeneID" id="87584759"/>
<dbReference type="OrthoDB" id="1523022at2"/>
<accession>A0A837KQ98</accession>
<evidence type="ECO:0000313" key="5">
    <source>
        <dbReference type="Proteomes" id="UP000035218"/>
    </source>
</evidence>
<dbReference type="AlphaFoldDB" id="A0A837KQ98"/>
<dbReference type="GO" id="GO:0080120">
    <property type="term" value="P:CAAX-box protein maturation"/>
    <property type="evidence" value="ECO:0007669"/>
    <property type="project" value="UniProtKB-ARBA"/>
</dbReference>
<feature type="transmembrane region" description="Helical" evidence="1">
    <location>
        <begin position="163"/>
        <end position="181"/>
    </location>
</feature>
<dbReference type="EMBL" id="LDCN01000002">
    <property type="protein sequence ID" value="KLH99810.1"/>
    <property type="molecule type" value="Genomic_DNA"/>
</dbReference>
<organism evidence="4 5">
    <name type="scientific">Brevibacillus formosus</name>
    <dbReference type="NCBI Taxonomy" id="54913"/>
    <lineage>
        <taxon>Bacteria</taxon>
        <taxon>Bacillati</taxon>
        <taxon>Bacillota</taxon>
        <taxon>Bacilli</taxon>
        <taxon>Bacillales</taxon>
        <taxon>Paenibacillaceae</taxon>
        <taxon>Brevibacillus</taxon>
    </lineage>
</organism>
<dbReference type="EMBL" id="BJOL01000001">
    <property type="protein sequence ID" value="GED56215.1"/>
    <property type="molecule type" value="Genomic_DNA"/>
</dbReference>
<feature type="domain" description="CAAX prenyl protease 2/Lysostaphin resistance protein A-like" evidence="2">
    <location>
        <begin position="96"/>
        <end position="176"/>
    </location>
</feature>
<protein>
    <submittedName>
        <fullName evidence="3">CAAX amino protease</fullName>
    </submittedName>
    <submittedName>
        <fullName evidence="4">Metallopeptidase</fullName>
    </submittedName>
</protein>
<evidence type="ECO:0000259" key="2">
    <source>
        <dbReference type="Pfam" id="PF02517"/>
    </source>
</evidence>
<dbReference type="Pfam" id="PF02517">
    <property type="entry name" value="Rce1-like"/>
    <property type="match status" value="1"/>
</dbReference>
<comment type="caution">
    <text evidence="4">The sequence shown here is derived from an EMBL/GenBank/DDBJ whole genome shotgun (WGS) entry which is preliminary data.</text>
</comment>
<keyword evidence="1" id="KW-0472">Membrane</keyword>
<evidence type="ECO:0000256" key="1">
    <source>
        <dbReference type="SAM" id="Phobius"/>
    </source>
</evidence>
<gene>
    <name evidence="4" type="ORF">AA984_06665</name>
    <name evidence="3" type="ORF">BFO01nite_03470</name>
</gene>
<dbReference type="GO" id="GO:0006508">
    <property type="term" value="P:proteolysis"/>
    <property type="evidence" value="ECO:0007669"/>
    <property type="project" value="UniProtKB-KW"/>
</dbReference>
<feature type="transmembrane region" description="Helical" evidence="1">
    <location>
        <begin position="141"/>
        <end position="157"/>
    </location>
</feature>
<keyword evidence="1" id="KW-0812">Transmembrane</keyword>
<feature type="transmembrane region" description="Helical" evidence="1">
    <location>
        <begin position="52"/>
        <end position="74"/>
    </location>
</feature>
<feature type="transmembrane region" description="Helical" evidence="1">
    <location>
        <begin position="23"/>
        <end position="46"/>
    </location>
</feature>
<keyword evidence="3" id="KW-0645">Protease</keyword>
<proteinExistence type="predicted"/>
<name>A0A837KQ98_9BACL</name>
<dbReference type="Proteomes" id="UP000319498">
    <property type="component" value="Unassembled WGS sequence"/>
</dbReference>
<reference evidence="4 5" key="1">
    <citation type="submission" date="2015-05" db="EMBL/GenBank/DDBJ databases">
        <title>Genome sequencing project for genomic taxonomy and phylogenomics of Bacillus-like bacteria.</title>
        <authorList>
            <person name="Liu B."/>
            <person name="Wang J."/>
            <person name="Zhu Y."/>
            <person name="Liu G."/>
            <person name="Chen Q."/>
            <person name="Chen Z."/>
            <person name="Lan J."/>
            <person name="Che J."/>
            <person name="Ge C."/>
            <person name="Shi H."/>
            <person name="Pan Z."/>
            <person name="Liu X."/>
        </authorList>
    </citation>
    <scope>NUCLEOTIDE SEQUENCE [LARGE SCALE GENOMIC DNA]</scope>
    <source>
        <strain evidence="4 5">DSM 9885</strain>
    </source>
</reference>
<dbReference type="GO" id="GO:0004175">
    <property type="term" value="F:endopeptidase activity"/>
    <property type="evidence" value="ECO:0007669"/>
    <property type="project" value="UniProtKB-ARBA"/>
</dbReference>
<evidence type="ECO:0000313" key="4">
    <source>
        <dbReference type="EMBL" id="KLH99810.1"/>
    </source>
</evidence>
<dbReference type="RefSeq" id="WP_047068946.1">
    <property type="nucleotide sequence ID" value="NZ_BJOL01000001.1"/>
</dbReference>
<keyword evidence="6" id="KW-1185">Reference proteome</keyword>
<reference evidence="3 6" key="2">
    <citation type="submission" date="2019-06" db="EMBL/GenBank/DDBJ databases">
        <title>Whole genome shotgun sequence of Brevibacillus formosus NBRC 15716.</title>
        <authorList>
            <person name="Hosoyama A."/>
            <person name="Uohara A."/>
            <person name="Ohji S."/>
            <person name="Ichikawa N."/>
        </authorList>
    </citation>
    <scope>NUCLEOTIDE SEQUENCE [LARGE SCALE GENOMIC DNA]</scope>
    <source>
        <strain evidence="3 6">NBRC 15716</strain>
    </source>
</reference>
<dbReference type="InterPro" id="IPR003675">
    <property type="entry name" value="Rce1/LyrA-like_dom"/>
</dbReference>
<keyword evidence="1" id="KW-1133">Transmembrane helix</keyword>
<dbReference type="Proteomes" id="UP000035218">
    <property type="component" value="Unassembled WGS sequence"/>
</dbReference>
<evidence type="ECO:0000313" key="6">
    <source>
        <dbReference type="Proteomes" id="UP000319498"/>
    </source>
</evidence>
<feature type="transmembrane region" description="Helical" evidence="1">
    <location>
        <begin position="111"/>
        <end position="134"/>
    </location>
</feature>
<keyword evidence="3" id="KW-0378">Hydrolase</keyword>
<evidence type="ECO:0000313" key="3">
    <source>
        <dbReference type="EMBL" id="GED56215.1"/>
    </source>
</evidence>